<dbReference type="Proteomes" id="UP000630353">
    <property type="component" value="Unassembled WGS sequence"/>
</dbReference>
<reference evidence="2" key="2">
    <citation type="submission" date="2020-09" db="EMBL/GenBank/DDBJ databases">
        <authorList>
            <person name="Sun Q."/>
            <person name="Kim S."/>
        </authorList>
    </citation>
    <scope>NUCLEOTIDE SEQUENCE</scope>
    <source>
        <strain evidence="2">KCTC 42651</strain>
    </source>
</reference>
<dbReference type="RefSeq" id="WP_189993659.1">
    <property type="nucleotide sequence ID" value="NZ_BMZS01000011.1"/>
</dbReference>
<dbReference type="AlphaFoldDB" id="A0A918XVL6"/>
<evidence type="ECO:0000313" key="2">
    <source>
        <dbReference type="EMBL" id="GHD59495.1"/>
    </source>
</evidence>
<comment type="caution">
    <text evidence="2">The sequence shown here is derived from an EMBL/GenBank/DDBJ whole genome shotgun (WGS) entry which is preliminary data.</text>
</comment>
<accession>A0A918XVL6</accession>
<dbReference type="EMBL" id="BMZS01000011">
    <property type="protein sequence ID" value="GHD59495.1"/>
    <property type="molecule type" value="Genomic_DNA"/>
</dbReference>
<keyword evidence="3" id="KW-1185">Reference proteome</keyword>
<dbReference type="Gene3D" id="3.40.50.1820">
    <property type="entry name" value="alpha/beta hydrolase"/>
    <property type="match status" value="2"/>
</dbReference>
<organism evidence="2 3">
    <name type="scientific">Thalassobaculum fulvum</name>
    <dbReference type="NCBI Taxonomy" id="1633335"/>
    <lineage>
        <taxon>Bacteria</taxon>
        <taxon>Pseudomonadati</taxon>
        <taxon>Pseudomonadota</taxon>
        <taxon>Alphaproteobacteria</taxon>
        <taxon>Rhodospirillales</taxon>
        <taxon>Thalassobaculaceae</taxon>
        <taxon>Thalassobaculum</taxon>
    </lineage>
</organism>
<dbReference type="SUPFAM" id="SSF53474">
    <property type="entry name" value="alpha/beta-Hydrolases"/>
    <property type="match status" value="1"/>
</dbReference>
<protein>
    <submittedName>
        <fullName evidence="2">Depolymerase</fullName>
    </submittedName>
</protein>
<dbReference type="InterPro" id="IPR029058">
    <property type="entry name" value="AB_hydrolase_fold"/>
</dbReference>
<feature type="chain" id="PRO_5037656612" evidence="1">
    <location>
        <begin position="20"/>
        <end position="378"/>
    </location>
</feature>
<evidence type="ECO:0000313" key="3">
    <source>
        <dbReference type="Proteomes" id="UP000630353"/>
    </source>
</evidence>
<proteinExistence type="predicted"/>
<dbReference type="PANTHER" id="PTHR42972">
    <property type="entry name" value="TOL-PAL SYSTEM PROTEIN TOLB"/>
    <property type="match status" value="1"/>
</dbReference>
<gene>
    <name evidence="2" type="ORF">GCM10017083_43770</name>
</gene>
<evidence type="ECO:0000256" key="1">
    <source>
        <dbReference type="SAM" id="SignalP"/>
    </source>
</evidence>
<keyword evidence="1" id="KW-0732">Signal</keyword>
<reference evidence="2" key="1">
    <citation type="journal article" date="2014" name="Int. J. Syst. Evol. Microbiol.">
        <title>Complete genome sequence of Corynebacterium casei LMG S-19264T (=DSM 44701T), isolated from a smear-ripened cheese.</title>
        <authorList>
            <consortium name="US DOE Joint Genome Institute (JGI-PGF)"/>
            <person name="Walter F."/>
            <person name="Albersmeier A."/>
            <person name="Kalinowski J."/>
            <person name="Ruckert C."/>
        </authorList>
    </citation>
    <scope>NUCLEOTIDE SEQUENCE</scope>
    <source>
        <strain evidence="2">KCTC 42651</strain>
    </source>
</reference>
<feature type="signal peptide" evidence="1">
    <location>
        <begin position="1"/>
        <end position="19"/>
    </location>
</feature>
<dbReference type="PANTHER" id="PTHR42972:SF8">
    <property type="entry name" value="POLYHYDROXYBUTYRATE DEPOLYMERASE"/>
    <property type="match status" value="1"/>
</dbReference>
<name>A0A918XVL6_9PROT</name>
<sequence>MRWLPVMVLGLLMAARAEAQPGRLPELPGLDPGPVTVSGLSSGAFFAHQMHVAYSGVIAGAGLVAGGPYGCAEPPATPWWLSIHPYGRTITALSVCTRIGRPTVELWSGWLGAPAGAPTVAHALAVVDVARSDAAIDDPANLADDRAWLFSGTRDTIVPAATVQALAGLYRRFGVTGERLTLVDDVPAGHGMPVDEFRGESRFPKLGCGDQAPPFVVDCDRDVAGELLRHLLPDGFADTPGVPRRDRLIGFDQRAFFDAEDESTGLATVGFLYLPEACVPDGEGCRLHVAFHGCSQNTDAVGDDFVWDAGYNRWAEANRIVVLYPQSRAWAPAWDAFGWSGNPAGCWDWWGYSGADYARRSGPQMWAVRAMIARLRAE</sequence>